<dbReference type="Pfam" id="PF09250">
    <property type="entry name" value="Prim-Pol"/>
    <property type="match status" value="1"/>
</dbReference>
<dbReference type="InterPro" id="IPR027417">
    <property type="entry name" value="P-loop_NTPase"/>
</dbReference>
<dbReference type="SMART" id="SM00943">
    <property type="entry name" value="Prim-Pol"/>
    <property type="match status" value="1"/>
</dbReference>
<comment type="caution">
    <text evidence="3">The sequence shown here is derived from an EMBL/GenBank/DDBJ whole genome shotgun (WGS) entry which is preliminary data.</text>
</comment>
<dbReference type="InterPro" id="IPR015330">
    <property type="entry name" value="DNA_primase/pol_bifunc_N"/>
</dbReference>
<dbReference type="SUPFAM" id="SSF56747">
    <property type="entry name" value="Prim-pol domain"/>
    <property type="match status" value="1"/>
</dbReference>
<keyword evidence="4" id="KW-1185">Reference proteome</keyword>
<dbReference type="SUPFAM" id="SSF52540">
    <property type="entry name" value="P-loop containing nucleoside triphosphate hydrolases"/>
    <property type="match status" value="1"/>
</dbReference>
<dbReference type="OrthoDB" id="9763644at2"/>
<dbReference type="PANTHER" id="PTHR34985:SF1">
    <property type="entry name" value="SLR0554 PROTEIN"/>
    <property type="match status" value="1"/>
</dbReference>
<dbReference type="RefSeq" id="WP_123768693.1">
    <property type="nucleotide sequence ID" value="NZ_RKQN01000001.1"/>
</dbReference>
<dbReference type="CDD" id="cd04859">
    <property type="entry name" value="Prim_Pol"/>
    <property type="match status" value="1"/>
</dbReference>
<evidence type="ECO:0000256" key="1">
    <source>
        <dbReference type="SAM" id="MobiDB-lite"/>
    </source>
</evidence>
<dbReference type="GO" id="GO:0016817">
    <property type="term" value="F:hydrolase activity, acting on acid anhydrides"/>
    <property type="evidence" value="ECO:0007669"/>
    <property type="project" value="InterPro"/>
</dbReference>
<dbReference type="Pfam" id="PF08707">
    <property type="entry name" value="PriCT_2"/>
    <property type="match status" value="1"/>
</dbReference>
<name>A0A3N4VDN0_9GAMM</name>
<protein>
    <submittedName>
        <fullName evidence="3">Primase-like protein</fullName>
    </submittedName>
</protein>
<dbReference type="InterPro" id="IPR007936">
    <property type="entry name" value="VapE-like_dom"/>
</dbReference>
<dbReference type="PANTHER" id="PTHR34985">
    <property type="entry name" value="SLR0554 PROTEIN"/>
    <property type="match status" value="1"/>
</dbReference>
<reference evidence="3 4" key="1">
    <citation type="submission" date="2018-11" db="EMBL/GenBank/DDBJ databases">
        <title>Genomic Encyclopedia of Type Strains, Phase IV (KMG-IV): sequencing the most valuable type-strain genomes for metagenomic binning, comparative biology and taxonomic classification.</title>
        <authorList>
            <person name="Goeker M."/>
        </authorList>
    </citation>
    <scope>NUCLEOTIDE SEQUENCE [LARGE SCALE GENOMIC DNA]</scope>
    <source>
        <strain evidence="3 4">DSM 25623</strain>
    </source>
</reference>
<evidence type="ECO:0000313" key="4">
    <source>
        <dbReference type="Proteomes" id="UP000269708"/>
    </source>
</evidence>
<dbReference type="AlphaFoldDB" id="A0A3N4VDN0"/>
<accession>A0A3N4VDN0</accession>
<organism evidence="3 4">
    <name type="scientific">Vulcaniibacterium tengchongense</name>
    <dbReference type="NCBI Taxonomy" id="1273429"/>
    <lineage>
        <taxon>Bacteria</taxon>
        <taxon>Pseudomonadati</taxon>
        <taxon>Pseudomonadota</taxon>
        <taxon>Gammaproteobacteria</taxon>
        <taxon>Lysobacterales</taxon>
        <taxon>Lysobacteraceae</taxon>
        <taxon>Vulcaniibacterium</taxon>
    </lineage>
</organism>
<dbReference type="EMBL" id="RKQN01000001">
    <property type="protein sequence ID" value="RPE81112.1"/>
    <property type="molecule type" value="Genomic_DNA"/>
</dbReference>
<dbReference type="InterPro" id="IPR014819">
    <property type="entry name" value="PriCT_2"/>
</dbReference>
<dbReference type="Pfam" id="PF05272">
    <property type="entry name" value="VapE-like_dom"/>
    <property type="match status" value="1"/>
</dbReference>
<feature type="region of interest" description="Disordered" evidence="1">
    <location>
        <begin position="1"/>
        <end position="28"/>
    </location>
</feature>
<evidence type="ECO:0000259" key="2">
    <source>
        <dbReference type="SMART" id="SM00943"/>
    </source>
</evidence>
<sequence length="742" mass="82967">MDMEENARGQGGRKGMTDQEAELSRAHGNNDAADSLALKPLFAPMRAYVEAGHCLILLHRGDKRPISTGWTRTQTDPAEVLAHAEREGLNVGVRLRPIDLVIDADPRNYPAGRDSLAELASDIGLDLDACPHVITGGGGHHYHLRKPADMPILGTLAKYPGVEFKTAGQQVVAAGSVHPNGKRYESEFFLVGLDETPQAPDSLLELIRRPELQQGADAELWGELTPEMLASTLEYLDPGNFREHDEWLSLMMACHHATAGEGREQFIDWSTDDPEYADHRHIIGRRWDSLHSAGRAGKPITVKYLHKVVQAAGGTVPHSAPEEDFDIVPFEGEQLPAMRRTDAGKIVSNFPNCLKLMRHIRDQLGLAYDEFGGSTHLTAPELPWTVDVGRRLDDDVVRRIRQYFVEATDANWTKDDVLEAALTIARENTVHPVRDYLDGLTWDGVPRIDKLLVTYAGAMDNAYVRAIGAKTMIAGVRRVRQPGCKFDNVIVLEGSQGSGKSSFVKLLSPHVEWFSDSPIGNTESKDAPLSLQGRWIIELGEMSVLSKSGVEALKAFVSSSIDHVRRPYGRMHEELRRQCIFIGTTNQATYLKDQTGNRRFWPVKVGVIDLDALVADRDQLWAEAATREAEGESLFLPQELWEMAAVEQEGRVAEDPWADILRAYVDRKVVWTDDENYKEVQPMDRVHTSMLLSEALQIRPGDQRPEHTQRLKIVMEKHLGWEHKNNVRVGHEGKQGRGYVRP</sequence>
<proteinExistence type="predicted"/>
<gene>
    <name evidence="3" type="ORF">EDC50_0281</name>
</gene>
<evidence type="ECO:0000313" key="3">
    <source>
        <dbReference type="EMBL" id="RPE81112.1"/>
    </source>
</evidence>
<feature type="domain" description="DNA primase/polymerase bifunctional N-terminal" evidence="2">
    <location>
        <begin position="45"/>
        <end position="203"/>
    </location>
</feature>
<dbReference type="Proteomes" id="UP000269708">
    <property type="component" value="Unassembled WGS sequence"/>
</dbReference>